<dbReference type="AlphaFoldDB" id="A0A4V2JZP4"/>
<feature type="compositionally biased region" description="Polar residues" evidence="1">
    <location>
        <begin position="80"/>
        <end position="89"/>
    </location>
</feature>
<evidence type="ECO:0000256" key="1">
    <source>
        <dbReference type="SAM" id="MobiDB-lite"/>
    </source>
</evidence>
<feature type="region of interest" description="Disordered" evidence="1">
    <location>
        <begin position="1"/>
        <end position="104"/>
    </location>
</feature>
<feature type="region of interest" description="Disordered" evidence="1">
    <location>
        <begin position="203"/>
        <end position="240"/>
    </location>
</feature>
<dbReference type="OrthoDB" id="2758759at2759"/>
<sequence>MSPPPRGSDDPSEVRSLAGSAAPDGGHPSLEEARSKVRDITTDPKSSASSASVPPPLRFIDMRALRRKRGSATLRHDDVVTSSSTQGEPSPSKRKRTHVSPQVLVPEPVKHEVERDLAVRVPVSSVVRPSCVSAKKVPKESIGTADGNNVTRQLSTSDDKQGAQKMRQDSAVDFYTPDGMIQLSDTDEKYDVWSADLPIPVEDVQSPNARSATQTTLELQGSPAHHTSPIPPPPPGAHPDSLSVMQLATAYSHPAPTWTVAKMREGCSSPVSEAEVDELMDDDAVVIEAASQPACTLDSGLDRTPVIDPIARPAAAILRALGPPTGAYAVDTALPGFFAWPNTQATQTSTLPPEPEASASGDIVYVEEHTDRQPQGIHQTQVADDATHDDEQPPLVPRPIAHAEEAAPPADPVVCFLQEIGLSPSFADALRRIGISDDERIRAVGALKGPTMTRIEKSLEEAQFDLVARVLIREGLKQRSARGGK</sequence>
<dbReference type="EMBL" id="ML143454">
    <property type="protein sequence ID" value="TBU25853.1"/>
    <property type="molecule type" value="Genomic_DNA"/>
</dbReference>
<organism evidence="2">
    <name type="scientific">Dichomitus squalens</name>
    <dbReference type="NCBI Taxonomy" id="114155"/>
    <lineage>
        <taxon>Eukaryota</taxon>
        <taxon>Fungi</taxon>
        <taxon>Dikarya</taxon>
        <taxon>Basidiomycota</taxon>
        <taxon>Agaricomycotina</taxon>
        <taxon>Agaricomycetes</taxon>
        <taxon>Polyporales</taxon>
        <taxon>Polyporaceae</taxon>
        <taxon>Dichomitus</taxon>
    </lineage>
</organism>
<dbReference type="Proteomes" id="UP000292957">
    <property type="component" value="Unassembled WGS sequence"/>
</dbReference>
<reference evidence="2" key="1">
    <citation type="submission" date="2019-01" db="EMBL/GenBank/DDBJ databases">
        <title>Draft genome sequences of three monokaryotic isolates of the white-rot basidiomycete fungus Dichomitus squalens.</title>
        <authorList>
            <consortium name="DOE Joint Genome Institute"/>
            <person name="Lopez S.C."/>
            <person name="Andreopoulos B."/>
            <person name="Pangilinan J."/>
            <person name="Lipzen A."/>
            <person name="Riley R."/>
            <person name="Ahrendt S."/>
            <person name="Ng V."/>
            <person name="Barry K."/>
            <person name="Daum C."/>
            <person name="Grigoriev I.V."/>
            <person name="Hilden K.S."/>
            <person name="Makela M.R."/>
            <person name="de Vries R.P."/>
        </authorList>
    </citation>
    <scope>NUCLEOTIDE SEQUENCE [LARGE SCALE GENOMIC DNA]</scope>
    <source>
        <strain evidence="2">OM18370.1</strain>
    </source>
</reference>
<feature type="compositionally biased region" description="Basic and acidic residues" evidence="1">
    <location>
        <begin position="29"/>
        <end position="42"/>
    </location>
</feature>
<gene>
    <name evidence="2" type="ORF">BD311DRAFT_668704</name>
</gene>
<feature type="compositionally biased region" description="Polar residues" evidence="1">
    <location>
        <begin position="146"/>
        <end position="156"/>
    </location>
</feature>
<name>A0A4V2JZP4_9APHY</name>
<feature type="region of interest" description="Disordered" evidence="1">
    <location>
        <begin position="371"/>
        <end position="392"/>
    </location>
</feature>
<evidence type="ECO:0000313" key="2">
    <source>
        <dbReference type="EMBL" id="TBU25853.1"/>
    </source>
</evidence>
<feature type="region of interest" description="Disordered" evidence="1">
    <location>
        <begin position="130"/>
        <end position="163"/>
    </location>
</feature>
<proteinExistence type="predicted"/>
<accession>A0A4V2JZP4</accession>
<feature type="compositionally biased region" description="Polar residues" evidence="1">
    <location>
        <begin position="205"/>
        <end position="219"/>
    </location>
</feature>
<protein>
    <submittedName>
        <fullName evidence="2">Uncharacterized protein</fullName>
    </submittedName>
</protein>